<dbReference type="Gramene" id="VVA27744">
    <property type="protein sequence ID" value="VVA27744"/>
    <property type="gene ID" value="Prudul26B000454"/>
</dbReference>
<name>A0A5E4FHV8_PRUDU</name>
<evidence type="ECO:0000313" key="1">
    <source>
        <dbReference type="EMBL" id="VVA27744.1"/>
    </source>
</evidence>
<evidence type="ECO:0000313" key="2">
    <source>
        <dbReference type="Proteomes" id="UP000327085"/>
    </source>
</evidence>
<dbReference type="AlphaFoldDB" id="A0A5E4FHV8"/>
<dbReference type="InParanoid" id="A0A5E4FHV8"/>
<proteinExistence type="predicted"/>
<accession>A0A5E4FHV8</accession>
<reference evidence="2" key="1">
    <citation type="journal article" date="2020" name="Plant J.">
        <title>Transposons played a major role in the diversification between the closely related almond and peach genomes: results from the almond genome sequence.</title>
        <authorList>
            <person name="Alioto T."/>
            <person name="Alexiou K.G."/>
            <person name="Bardil A."/>
            <person name="Barteri F."/>
            <person name="Castanera R."/>
            <person name="Cruz F."/>
            <person name="Dhingra A."/>
            <person name="Duval H."/>
            <person name="Fernandez I Marti A."/>
            <person name="Frias L."/>
            <person name="Galan B."/>
            <person name="Garcia J.L."/>
            <person name="Howad W."/>
            <person name="Gomez-Garrido J."/>
            <person name="Gut M."/>
            <person name="Julca I."/>
            <person name="Morata J."/>
            <person name="Puigdomenech P."/>
            <person name="Ribeca P."/>
            <person name="Rubio Cabetas M.J."/>
            <person name="Vlasova A."/>
            <person name="Wirthensohn M."/>
            <person name="Garcia-Mas J."/>
            <person name="Gabaldon T."/>
            <person name="Casacuberta J.M."/>
            <person name="Arus P."/>
        </authorList>
    </citation>
    <scope>NUCLEOTIDE SEQUENCE [LARGE SCALE GENOMIC DNA]</scope>
    <source>
        <strain evidence="2">cv. Texas</strain>
    </source>
</reference>
<gene>
    <name evidence="1" type="ORF">ALMOND_2B000454</name>
</gene>
<organism evidence="1 2">
    <name type="scientific">Prunus dulcis</name>
    <name type="common">Almond</name>
    <name type="synonym">Amygdalus dulcis</name>
    <dbReference type="NCBI Taxonomy" id="3755"/>
    <lineage>
        <taxon>Eukaryota</taxon>
        <taxon>Viridiplantae</taxon>
        <taxon>Streptophyta</taxon>
        <taxon>Embryophyta</taxon>
        <taxon>Tracheophyta</taxon>
        <taxon>Spermatophyta</taxon>
        <taxon>Magnoliopsida</taxon>
        <taxon>eudicotyledons</taxon>
        <taxon>Gunneridae</taxon>
        <taxon>Pentapetalae</taxon>
        <taxon>rosids</taxon>
        <taxon>fabids</taxon>
        <taxon>Rosales</taxon>
        <taxon>Rosaceae</taxon>
        <taxon>Amygdaloideae</taxon>
        <taxon>Amygdaleae</taxon>
        <taxon>Prunus</taxon>
    </lineage>
</organism>
<dbReference type="Proteomes" id="UP000327085">
    <property type="component" value="Chromosome 3"/>
</dbReference>
<sequence>MASKAVFTSPIGISSKLKYRAQRTTFSMVVIQVGALSRLEGIRLSNTAPTISHFMFAIQLLVGPIRKGEQIRWLSWEALGKPRTNGGMGFRILPEFNLALITKHCWRRLINGPNSLWEQNLKARRLTGHQNGRLQLRNMQALDLKQLVEIIINPVTREWELSPIRQQISNHEASVITRIRLMGEQDRLIWPFARSGSYSVRSGYH</sequence>
<dbReference type="EMBL" id="CABIKO010000127">
    <property type="protein sequence ID" value="VVA27744.1"/>
    <property type="molecule type" value="Genomic_DNA"/>
</dbReference>
<protein>
    <submittedName>
        <fullName evidence="1">PREDICTED: reverse mRNAase</fullName>
    </submittedName>
</protein>